<reference evidence="2" key="1">
    <citation type="submission" date="2019-12" db="EMBL/GenBank/DDBJ databases">
        <authorList>
            <person name="Scholes J."/>
        </authorList>
    </citation>
    <scope>NUCLEOTIDE SEQUENCE</scope>
</reference>
<dbReference type="Proteomes" id="UP001153555">
    <property type="component" value="Unassembled WGS sequence"/>
</dbReference>
<name>A0A9N7N119_STRHE</name>
<feature type="region of interest" description="Disordered" evidence="1">
    <location>
        <begin position="1"/>
        <end position="22"/>
    </location>
</feature>
<comment type="caution">
    <text evidence="2">The sequence shown here is derived from an EMBL/GenBank/DDBJ whole genome shotgun (WGS) entry which is preliminary data.</text>
</comment>
<dbReference type="EMBL" id="CACSLK010020200">
    <property type="protein sequence ID" value="CAA0820109.1"/>
    <property type="molecule type" value="Genomic_DNA"/>
</dbReference>
<organism evidence="2 3">
    <name type="scientific">Striga hermonthica</name>
    <name type="common">Purple witchweed</name>
    <name type="synonym">Buchnera hermonthica</name>
    <dbReference type="NCBI Taxonomy" id="68872"/>
    <lineage>
        <taxon>Eukaryota</taxon>
        <taxon>Viridiplantae</taxon>
        <taxon>Streptophyta</taxon>
        <taxon>Embryophyta</taxon>
        <taxon>Tracheophyta</taxon>
        <taxon>Spermatophyta</taxon>
        <taxon>Magnoliopsida</taxon>
        <taxon>eudicotyledons</taxon>
        <taxon>Gunneridae</taxon>
        <taxon>Pentapetalae</taxon>
        <taxon>asterids</taxon>
        <taxon>lamiids</taxon>
        <taxon>Lamiales</taxon>
        <taxon>Orobanchaceae</taxon>
        <taxon>Buchnereae</taxon>
        <taxon>Striga</taxon>
    </lineage>
</organism>
<sequence length="144" mass="16472">IARKRSDRKPDQMGAKRMKTSCSPGTLRWCVRPHGWSDDCYLGGVGKLSSRRSSGYAARLDRTSDYLSIHIFFRSSPQPSATAGNHRRARRQLSPTMHNRTHSRIARPHQRRPAMTPVHPRIDDQRRAASFQCRLPARDRSSLP</sequence>
<gene>
    <name evidence="2" type="ORF">SHERM_18311</name>
</gene>
<protein>
    <submittedName>
        <fullName evidence="2">Uncharacterized protein</fullName>
    </submittedName>
</protein>
<dbReference type="AlphaFoldDB" id="A0A9N7N119"/>
<feature type="region of interest" description="Disordered" evidence="1">
    <location>
        <begin position="77"/>
        <end position="144"/>
    </location>
</feature>
<proteinExistence type="predicted"/>
<keyword evidence="3" id="KW-1185">Reference proteome</keyword>
<feature type="non-terminal residue" evidence="2">
    <location>
        <position position="1"/>
    </location>
</feature>
<accession>A0A9N7N119</accession>
<evidence type="ECO:0000313" key="3">
    <source>
        <dbReference type="Proteomes" id="UP001153555"/>
    </source>
</evidence>
<feature type="non-terminal residue" evidence="2">
    <location>
        <position position="144"/>
    </location>
</feature>
<feature type="compositionally biased region" description="Basic residues" evidence="1">
    <location>
        <begin position="99"/>
        <end position="112"/>
    </location>
</feature>
<evidence type="ECO:0000313" key="2">
    <source>
        <dbReference type="EMBL" id="CAA0820109.1"/>
    </source>
</evidence>
<evidence type="ECO:0000256" key="1">
    <source>
        <dbReference type="SAM" id="MobiDB-lite"/>
    </source>
</evidence>